<comment type="subcellular location">
    <subcellularLocation>
        <location evidence="1">Secreted</location>
    </subcellularLocation>
</comment>
<keyword evidence="10" id="KW-0449">Lipoprotein</keyword>
<protein>
    <recommendedName>
        <fullName evidence="3">Apolipoprotein A-II</fullName>
    </recommendedName>
    <alternativeName>
        <fullName evidence="8">Apolipoprotein A2</fullName>
    </alternativeName>
</protein>
<dbReference type="GO" id="GO:0008289">
    <property type="term" value="F:lipid binding"/>
    <property type="evidence" value="ECO:0007669"/>
    <property type="project" value="InterPro"/>
</dbReference>
<dbReference type="AlphaFoldDB" id="A0A7J8CP83"/>
<dbReference type="Gene3D" id="6.10.250.100">
    <property type="match status" value="1"/>
</dbReference>
<dbReference type="GO" id="GO:0008035">
    <property type="term" value="F:high-density lipoprotein particle binding"/>
    <property type="evidence" value="ECO:0007669"/>
    <property type="project" value="TreeGrafter"/>
</dbReference>
<evidence type="ECO:0000256" key="4">
    <source>
        <dbReference type="ARBA" id="ARBA00022448"/>
    </source>
</evidence>
<organism evidence="10 11">
    <name type="scientific">Molossus molossus</name>
    <name type="common">Pallas' mastiff bat</name>
    <name type="synonym">Vespertilio molossus</name>
    <dbReference type="NCBI Taxonomy" id="27622"/>
    <lineage>
        <taxon>Eukaryota</taxon>
        <taxon>Metazoa</taxon>
        <taxon>Chordata</taxon>
        <taxon>Craniata</taxon>
        <taxon>Vertebrata</taxon>
        <taxon>Euteleostomi</taxon>
        <taxon>Mammalia</taxon>
        <taxon>Eutheria</taxon>
        <taxon>Laurasiatheria</taxon>
        <taxon>Chiroptera</taxon>
        <taxon>Yangochiroptera</taxon>
        <taxon>Molossidae</taxon>
        <taxon>Molossus</taxon>
    </lineage>
</organism>
<proteinExistence type="inferred from homology"/>
<keyword evidence="4" id="KW-0813">Transport</keyword>
<dbReference type="Pfam" id="PF04711">
    <property type="entry name" value="ApoA-II"/>
    <property type="match status" value="1"/>
</dbReference>
<evidence type="ECO:0000256" key="9">
    <source>
        <dbReference type="SAM" id="MobiDB-lite"/>
    </source>
</evidence>
<keyword evidence="6" id="KW-0345">HDL</keyword>
<name>A0A7J8CP83_MOLMO</name>
<dbReference type="OrthoDB" id="9450770at2759"/>
<reference evidence="10 11" key="1">
    <citation type="journal article" date="2020" name="Nature">
        <title>Six reference-quality genomes reveal evolution of bat adaptations.</title>
        <authorList>
            <person name="Jebb D."/>
            <person name="Huang Z."/>
            <person name="Pippel M."/>
            <person name="Hughes G.M."/>
            <person name="Lavrichenko K."/>
            <person name="Devanna P."/>
            <person name="Winkler S."/>
            <person name="Jermiin L.S."/>
            <person name="Skirmuntt E.C."/>
            <person name="Katzourakis A."/>
            <person name="Burkitt-Gray L."/>
            <person name="Ray D.A."/>
            <person name="Sullivan K.A.M."/>
            <person name="Roscito J.G."/>
            <person name="Kirilenko B.M."/>
            <person name="Davalos L.M."/>
            <person name="Corthals A.P."/>
            <person name="Power M.L."/>
            <person name="Jones G."/>
            <person name="Ransome R.D."/>
            <person name="Dechmann D.K.N."/>
            <person name="Locatelli A.G."/>
            <person name="Puechmaille S.J."/>
            <person name="Fedrigo O."/>
            <person name="Jarvis E.D."/>
            <person name="Hiller M."/>
            <person name="Vernes S.C."/>
            <person name="Myers E.W."/>
            <person name="Teeling E.C."/>
        </authorList>
    </citation>
    <scope>NUCLEOTIDE SEQUENCE [LARGE SCALE GENOMIC DNA]</scope>
    <source>
        <strain evidence="10">MMolMol1</strain>
        <tissue evidence="10">Muscle</tissue>
    </source>
</reference>
<keyword evidence="7" id="KW-0445">Lipid transport</keyword>
<dbReference type="InParanoid" id="A0A7J8CP83"/>
<dbReference type="GO" id="GO:0034366">
    <property type="term" value="C:spherical high-density lipoprotein particle"/>
    <property type="evidence" value="ECO:0007669"/>
    <property type="project" value="TreeGrafter"/>
</dbReference>
<dbReference type="PANTHER" id="PTHR11027:SF0">
    <property type="entry name" value="APOLIPOPROTEIN A-II"/>
    <property type="match status" value="1"/>
</dbReference>
<gene>
    <name evidence="10" type="ORF">HJG59_000844</name>
</gene>
<dbReference type="Proteomes" id="UP000550707">
    <property type="component" value="Unassembled WGS sequence"/>
</dbReference>
<dbReference type="SUPFAM" id="SSF82936">
    <property type="entry name" value="Apolipoprotein A-II"/>
    <property type="match status" value="1"/>
</dbReference>
<dbReference type="InterPro" id="IPR036172">
    <property type="entry name" value="ApoA-II_sf"/>
</dbReference>
<dbReference type="GO" id="GO:0030301">
    <property type="term" value="P:cholesterol transport"/>
    <property type="evidence" value="ECO:0007669"/>
    <property type="project" value="TreeGrafter"/>
</dbReference>
<dbReference type="InterPro" id="IPR006801">
    <property type="entry name" value="ApoA-II"/>
</dbReference>
<evidence type="ECO:0000256" key="1">
    <source>
        <dbReference type="ARBA" id="ARBA00004613"/>
    </source>
</evidence>
<comment type="caution">
    <text evidence="10">The sequence shown here is derived from an EMBL/GenBank/DDBJ whole genome shotgun (WGS) entry which is preliminary data.</text>
</comment>
<dbReference type="GO" id="GO:0042632">
    <property type="term" value="P:cholesterol homeostasis"/>
    <property type="evidence" value="ECO:0007669"/>
    <property type="project" value="TreeGrafter"/>
</dbReference>
<keyword evidence="11" id="KW-1185">Reference proteome</keyword>
<evidence type="ECO:0000256" key="2">
    <source>
        <dbReference type="ARBA" id="ARBA00010232"/>
    </source>
</evidence>
<feature type="region of interest" description="Disordered" evidence="9">
    <location>
        <begin position="1"/>
        <end position="20"/>
    </location>
</feature>
<dbReference type="GO" id="GO:0120020">
    <property type="term" value="F:cholesterol transfer activity"/>
    <property type="evidence" value="ECO:0007669"/>
    <property type="project" value="TreeGrafter"/>
</dbReference>
<dbReference type="GO" id="GO:0042157">
    <property type="term" value="P:lipoprotein metabolic process"/>
    <property type="evidence" value="ECO:0007669"/>
    <property type="project" value="InterPro"/>
</dbReference>
<sequence>MQAARLHSCPGTRASPPPGSPHLRALLVLAMGPSVRAWAGGAGAAASVPAELTAGTAAPAVHPFFPDSLGRAGALVRRQAEENHLQGMFSEYLQTVIDTGKELVEKVKGTEVQTQARAYLEKTQERLTPLMKKAGTDLMSLFSYFMELPSQSDAQPTPAGP</sequence>
<accession>A0A7J8CP83</accession>
<evidence type="ECO:0000256" key="3">
    <source>
        <dbReference type="ARBA" id="ARBA00022421"/>
    </source>
</evidence>
<keyword evidence="5" id="KW-0964">Secreted</keyword>
<evidence type="ECO:0000256" key="5">
    <source>
        <dbReference type="ARBA" id="ARBA00022525"/>
    </source>
</evidence>
<comment type="similarity">
    <text evidence="2">Belongs to the apolipoprotein A2 family.</text>
</comment>
<dbReference type="FunCoup" id="A0A7J8CP83">
    <property type="interactions" value="196"/>
</dbReference>
<evidence type="ECO:0000256" key="7">
    <source>
        <dbReference type="ARBA" id="ARBA00023055"/>
    </source>
</evidence>
<evidence type="ECO:0000256" key="8">
    <source>
        <dbReference type="ARBA" id="ARBA00030900"/>
    </source>
</evidence>
<evidence type="ECO:0000313" key="11">
    <source>
        <dbReference type="Proteomes" id="UP000550707"/>
    </source>
</evidence>
<evidence type="ECO:0000256" key="6">
    <source>
        <dbReference type="ARBA" id="ARBA00022850"/>
    </source>
</evidence>
<evidence type="ECO:0000313" key="10">
    <source>
        <dbReference type="EMBL" id="KAF6412677.1"/>
    </source>
</evidence>
<dbReference type="EMBL" id="JACASF010000020">
    <property type="protein sequence ID" value="KAF6412677.1"/>
    <property type="molecule type" value="Genomic_DNA"/>
</dbReference>
<dbReference type="PANTHER" id="PTHR11027">
    <property type="entry name" value="APOLIPOPROTEIN A-II"/>
    <property type="match status" value="1"/>
</dbReference>